<evidence type="ECO:0000313" key="1">
    <source>
        <dbReference type="EMBL" id="VEH85760.1"/>
    </source>
</evidence>
<keyword evidence="1" id="KW-0614">Plasmid</keyword>
<accession>A0A448ND67</accession>
<evidence type="ECO:0000313" key="2">
    <source>
        <dbReference type="Proteomes" id="UP000281170"/>
    </source>
</evidence>
<sequence length="428" mass="48535">MPTPAPTYQTLLIQYHQLPWYKKAGFWLSAPRLAWGLFGYKKNPDENRVKQLIQWAKASWFFKTKFEQDICNIEPDTIERAENPHSNYNETIGSIEDVIGVIARYVTGGAYGATSRFHREADTTRIRKITNQLLLAVAYGMESKETNEPVKASDAGNLFKSHLYAKELLQKSPKFLLERGDVTDWAGRTFKNITAFEYALWAKDFKMIEMMLHCIPESEAGDAIRETLLEQYKQVTTPVDAGGGVTYTHTYDRPNLDALGIPDGTTTSVTEEHTENHFDVTPLCVAYQDYNTNFNTLTRPQRDAYWAKLIGKLQRLLPIHILQRYCDPNTPFYPPPQFDGEFKRSTNFYNYVTLLVSSLFGSNLSSDFGVARSKTAGGATGWDSNLRYVASPLDDLAAIRQLDEVSTNEIEKITSLLSEPRHVAGPRL</sequence>
<gene>
    <name evidence="1" type="ORF">NCTC12735_01396</name>
</gene>
<dbReference type="Proteomes" id="UP000281170">
    <property type="component" value="Plasmid 22"/>
</dbReference>
<organism evidence="1 2">
    <name type="scientific">Legionella adelaidensis</name>
    <dbReference type="NCBI Taxonomy" id="45056"/>
    <lineage>
        <taxon>Bacteria</taxon>
        <taxon>Pseudomonadati</taxon>
        <taxon>Pseudomonadota</taxon>
        <taxon>Gammaproteobacteria</taxon>
        <taxon>Legionellales</taxon>
        <taxon>Legionellaceae</taxon>
        <taxon>Legionella</taxon>
    </lineage>
</organism>
<geneLocation type="plasmid" evidence="1 2">
    <name>22</name>
</geneLocation>
<dbReference type="EMBL" id="LR134431">
    <property type="protein sequence ID" value="VEH85760.1"/>
    <property type="molecule type" value="Genomic_DNA"/>
</dbReference>
<dbReference type="RefSeq" id="WP_188331952.1">
    <property type="nucleotide sequence ID" value="NZ_LR134431.1"/>
</dbReference>
<proteinExistence type="predicted"/>
<name>A0A448ND67_9GAMM</name>
<dbReference type="AlphaFoldDB" id="A0A448ND67"/>
<protein>
    <submittedName>
        <fullName evidence="1">SidC homolog</fullName>
    </submittedName>
</protein>
<reference evidence="1 2" key="1">
    <citation type="submission" date="2018-12" db="EMBL/GenBank/DDBJ databases">
        <authorList>
            <consortium name="Pathogen Informatics"/>
        </authorList>
    </citation>
    <scope>NUCLEOTIDE SEQUENCE [LARGE SCALE GENOMIC DNA]</scope>
    <source>
        <strain evidence="1 2">NCTC12735</strain>
        <plasmid evidence="2">22</plasmid>
    </source>
</reference>
<dbReference type="KEGG" id="ladl:NCTC12735_01396"/>